<gene>
    <name evidence="1" type="ORF">HPB47_008523</name>
</gene>
<keyword evidence="2" id="KW-1185">Reference proteome</keyword>
<proteinExistence type="predicted"/>
<protein>
    <submittedName>
        <fullName evidence="1">Uncharacterized protein</fullName>
    </submittedName>
</protein>
<sequence length="1140" mass="121534">MLLTAITNAPKKTFTEDDLKRIYLCCAPQNDFFLRRCEKCPKTQSISLQLLHLDEDEEICFALWDAGELVKKVMDTSAFLRESESWSCIYGCYVHSAILPTFHRRCYWLLQNPDIVLVHYLNVPYSDDNKMVIAPTLSYCADKKEWTKEELVSQLKPMFYSENEPDLNNELEVSTAETVEAIVQQLMEKQRAKTGGGGGSGARTHECPCDSTTKTSLSPASTPTPPPAAAATSTTPASSTSASSPTGAAADPSKKCGHSLHRIISPKTRGAVAPSSSSGGVGAASGGGGGGNGGAASLVPLTHKATVSSGAPTATTTTSFILNLSQLQGGGGLLILNSAAAATGLTSASVTPVTLLCGGQEAAVVAEATSAAATTTTAHTTTTPCSVSSSSSGGASSSEASVTEVKMEDSSGRGIEAGGALCSDEVDLDGGKDPDLCGGSILAGDEGPRERGSRGGALFDDSLDLSHDGIQKTLTANLVSSRRRPSSDSSSGGVLVKTENVGGHADTDPVDLNPMDFIDNDISTPDEEVFNLDTFDMLTDLPNWDDFNSDLAVTTTGTGAVLSSSSNMSGNSLPLVHSSSGSSNKSAGTQSSSHSGMTYREGTANITDYSPDWSYTEGGVKVLITGPWYSSSSPYTILFDGVSVPTTLVQSGVLRCFCPAHEAGLVTLQVACEGFVISNSVIFEYREQPLVSAQKAKDWFGVDEGTLKFSLLERLEMVEARLSFGNKGAIFPGVLAQGFADKQRPFEERLVSLCGELRWGSWVHRGDCSPIKALSRPDLSLLHLAAALGFSRLARTLLLWRQENPSLTLDAEVDPLGRDARECTPLHWACARGQREVALLLLQWDASALRVTSADGQTPAGLARQSTHPSLDEELEQGARKQQHTVQDTSSVASRGYLSGFLIRRLFVFALGPGHTRGSSPLGRRRESHGGVCDLAGSSCIVDAGVAAVPPDSRVLTLAEQIIAALPERIKASREVEEEDEEDAMEAEGLFLLLSPDPHSPGLSAMCSMDDPPPPLLSDEFSFEFSDHNYRYCEAGTPSSSLSPASSSCLQSPSSFTLESPSPPPTTADFCEFFKASGKIMERDFSNLTLSDKEQRELYEAAKIIQKAYRSYKGRKRQEEQEKERAAAVLIQSYYRRYKQ</sequence>
<evidence type="ECO:0000313" key="1">
    <source>
        <dbReference type="EMBL" id="KAG0414325.1"/>
    </source>
</evidence>
<accession>A0AC60P4H9</accession>
<dbReference type="Proteomes" id="UP000805193">
    <property type="component" value="Unassembled WGS sequence"/>
</dbReference>
<evidence type="ECO:0000313" key="2">
    <source>
        <dbReference type="Proteomes" id="UP000805193"/>
    </source>
</evidence>
<organism evidence="1 2">
    <name type="scientific">Ixodes persulcatus</name>
    <name type="common">Taiga tick</name>
    <dbReference type="NCBI Taxonomy" id="34615"/>
    <lineage>
        <taxon>Eukaryota</taxon>
        <taxon>Metazoa</taxon>
        <taxon>Ecdysozoa</taxon>
        <taxon>Arthropoda</taxon>
        <taxon>Chelicerata</taxon>
        <taxon>Arachnida</taxon>
        <taxon>Acari</taxon>
        <taxon>Parasitiformes</taxon>
        <taxon>Ixodida</taxon>
        <taxon>Ixodoidea</taxon>
        <taxon>Ixodidae</taxon>
        <taxon>Ixodinae</taxon>
        <taxon>Ixodes</taxon>
    </lineage>
</organism>
<dbReference type="EMBL" id="JABSTQ010011188">
    <property type="protein sequence ID" value="KAG0414325.1"/>
    <property type="molecule type" value="Genomic_DNA"/>
</dbReference>
<name>A0AC60P4H9_IXOPE</name>
<reference evidence="1 2" key="1">
    <citation type="journal article" date="2020" name="Cell">
        <title>Large-Scale Comparative Analyses of Tick Genomes Elucidate Their Genetic Diversity and Vector Capacities.</title>
        <authorList>
            <consortium name="Tick Genome and Microbiome Consortium (TIGMIC)"/>
            <person name="Jia N."/>
            <person name="Wang J."/>
            <person name="Shi W."/>
            <person name="Du L."/>
            <person name="Sun Y."/>
            <person name="Zhan W."/>
            <person name="Jiang J.F."/>
            <person name="Wang Q."/>
            <person name="Zhang B."/>
            <person name="Ji P."/>
            <person name="Bell-Sakyi L."/>
            <person name="Cui X.M."/>
            <person name="Yuan T.T."/>
            <person name="Jiang B.G."/>
            <person name="Yang W.F."/>
            <person name="Lam T.T."/>
            <person name="Chang Q.C."/>
            <person name="Ding S.J."/>
            <person name="Wang X.J."/>
            <person name="Zhu J.G."/>
            <person name="Ruan X.D."/>
            <person name="Zhao L."/>
            <person name="Wei J.T."/>
            <person name="Ye R.Z."/>
            <person name="Que T.C."/>
            <person name="Du C.H."/>
            <person name="Zhou Y.H."/>
            <person name="Cheng J.X."/>
            <person name="Dai P.F."/>
            <person name="Guo W.B."/>
            <person name="Han X.H."/>
            <person name="Huang E.J."/>
            <person name="Li L.F."/>
            <person name="Wei W."/>
            <person name="Gao Y.C."/>
            <person name="Liu J.Z."/>
            <person name="Shao H.Z."/>
            <person name="Wang X."/>
            <person name="Wang C.C."/>
            <person name="Yang T.C."/>
            <person name="Huo Q.B."/>
            <person name="Li W."/>
            <person name="Chen H.Y."/>
            <person name="Chen S.E."/>
            <person name="Zhou L.G."/>
            <person name="Ni X.B."/>
            <person name="Tian J.H."/>
            <person name="Sheng Y."/>
            <person name="Liu T."/>
            <person name="Pan Y.S."/>
            <person name="Xia L.Y."/>
            <person name="Li J."/>
            <person name="Zhao F."/>
            <person name="Cao W.C."/>
        </authorList>
    </citation>
    <scope>NUCLEOTIDE SEQUENCE [LARGE SCALE GENOMIC DNA]</scope>
    <source>
        <strain evidence="1">Iper-2018</strain>
    </source>
</reference>
<feature type="non-terminal residue" evidence="1">
    <location>
        <position position="1140"/>
    </location>
</feature>
<comment type="caution">
    <text evidence="1">The sequence shown here is derived from an EMBL/GenBank/DDBJ whole genome shotgun (WGS) entry which is preliminary data.</text>
</comment>